<proteinExistence type="predicted"/>
<dbReference type="Proteomes" id="UP000007161">
    <property type="component" value="Chromosome"/>
</dbReference>
<dbReference type="KEGG" id="mpz:Marpi_1896"/>
<gene>
    <name evidence="1" type="ordered locus">Marpi_1896</name>
</gene>
<dbReference type="EMBL" id="CP003257">
    <property type="protein sequence ID" value="AEX86276.1"/>
    <property type="molecule type" value="Genomic_DNA"/>
</dbReference>
<evidence type="ECO:0000313" key="2">
    <source>
        <dbReference type="Proteomes" id="UP000007161"/>
    </source>
</evidence>
<dbReference type="STRING" id="443254.Marpi_1896"/>
<dbReference type="eggNOG" id="COG3411">
    <property type="taxonomic scope" value="Bacteria"/>
</dbReference>
<accession>H2J6C8</accession>
<protein>
    <submittedName>
        <fullName evidence="1">Ferredoxin</fullName>
    </submittedName>
</protein>
<dbReference type="OrthoDB" id="9800692at2"/>
<name>H2J6C8_MARPK</name>
<dbReference type="RefSeq" id="WP_014297347.1">
    <property type="nucleotide sequence ID" value="NC_016751.1"/>
</dbReference>
<dbReference type="SUPFAM" id="SSF52833">
    <property type="entry name" value="Thioredoxin-like"/>
    <property type="match status" value="1"/>
</dbReference>
<dbReference type="CDD" id="cd02980">
    <property type="entry name" value="TRX_Fd_family"/>
    <property type="match status" value="1"/>
</dbReference>
<keyword evidence="2" id="KW-1185">Reference proteome</keyword>
<reference evidence="1 2" key="1">
    <citation type="journal article" date="2012" name="J. Bacteriol.">
        <title>Complete Genome Sequence of the Thermophilic, Piezophilic, Heterotrophic Bacterium Marinitoga piezophila KA3.</title>
        <authorList>
            <person name="Lucas S."/>
            <person name="Han J."/>
            <person name="Lapidus A."/>
            <person name="Cheng J.F."/>
            <person name="Goodwin L.A."/>
            <person name="Pitluck S."/>
            <person name="Peters L."/>
            <person name="Mikhailova N."/>
            <person name="Teshima H."/>
            <person name="Detter J.C."/>
            <person name="Han C."/>
            <person name="Tapia R."/>
            <person name="Land M."/>
            <person name="Hauser L."/>
            <person name="Kyrpides N.C."/>
            <person name="Ivanova N."/>
            <person name="Pagani I."/>
            <person name="Vannier P."/>
            <person name="Oger P."/>
            <person name="Bartlett D.H."/>
            <person name="Noll K.M."/>
            <person name="Woyke T."/>
            <person name="Jebbar M."/>
        </authorList>
    </citation>
    <scope>NUCLEOTIDE SEQUENCE [LARGE SCALE GENOMIC DNA]</scope>
    <source>
        <strain evidence="2">DSM 14283 / JCM 11233 / KA3</strain>
    </source>
</reference>
<reference evidence="2" key="2">
    <citation type="submission" date="2012-01" db="EMBL/GenBank/DDBJ databases">
        <title>Complete sequence of chromosome of Marinitoga piezophila KA3.</title>
        <authorList>
            <person name="Lucas S."/>
            <person name="Han J."/>
            <person name="Lapidus A."/>
            <person name="Cheng J.-F."/>
            <person name="Goodwin L."/>
            <person name="Pitluck S."/>
            <person name="Peters L."/>
            <person name="Mikhailova N."/>
            <person name="Teshima H."/>
            <person name="Detter J.C."/>
            <person name="Han C."/>
            <person name="Tapia R."/>
            <person name="Land M."/>
            <person name="Hauser L."/>
            <person name="Kyrpides N."/>
            <person name="Ivanova N."/>
            <person name="Pagani I."/>
            <person name="Jebbar M."/>
            <person name="Vannier P."/>
            <person name="Oger P."/>
            <person name="Cario A."/>
            <person name="Bartlett D."/>
            <person name="Noll K.M."/>
            <person name="Woyke T."/>
        </authorList>
    </citation>
    <scope>NUCLEOTIDE SEQUENCE [LARGE SCALE GENOMIC DNA]</scope>
    <source>
        <strain evidence="2">DSM 14283 / JCM 11233 / KA3</strain>
    </source>
</reference>
<dbReference type="Gene3D" id="3.40.30.10">
    <property type="entry name" value="Glutaredoxin"/>
    <property type="match status" value="1"/>
</dbReference>
<dbReference type="AlphaFoldDB" id="H2J6C8"/>
<sequence>MPKIKSLEDLLKQKEAAKNKLNLRKIADKDNIITLKVAMGTCGIAAGAKETFNKLVEIVEEKGLDNIRIIQTGCMGYCHAEPTVEVSEPGKEPILYGKINEERAVELIEKHILNGELLQDSIIGETHKSINE</sequence>
<evidence type="ECO:0000313" key="1">
    <source>
        <dbReference type="EMBL" id="AEX86276.1"/>
    </source>
</evidence>
<dbReference type="InterPro" id="IPR036249">
    <property type="entry name" value="Thioredoxin-like_sf"/>
</dbReference>
<organism evidence="1 2">
    <name type="scientific">Marinitoga piezophila (strain DSM 14283 / JCM 11233 / KA3)</name>
    <dbReference type="NCBI Taxonomy" id="443254"/>
    <lineage>
        <taxon>Bacteria</taxon>
        <taxon>Thermotogati</taxon>
        <taxon>Thermotogota</taxon>
        <taxon>Thermotogae</taxon>
        <taxon>Petrotogales</taxon>
        <taxon>Petrotogaceae</taxon>
        <taxon>Marinitoga</taxon>
    </lineage>
</organism>
<dbReference type="HOGENOM" id="CLU_126515_4_0_0"/>